<evidence type="ECO:0000256" key="2">
    <source>
        <dbReference type="ARBA" id="ARBA00022729"/>
    </source>
</evidence>
<accession>A0ABU0FJK3</accession>
<dbReference type="SUPFAM" id="SSF53850">
    <property type="entry name" value="Periplasmic binding protein-like II"/>
    <property type="match status" value="1"/>
</dbReference>
<dbReference type="InterPro" id="IPR005770">
    <property type="entry name" value="PhnD"/>
</dbReference>
<comment type="caution">
    <text evidence="4">The sequence shown here is derived from an EMBL/GenBank/DDBJ whole genome shotgun (WGS) entry which is preliminary data.</text>
</comment>
<organism evidence="4 5">
    <name type="scientific">Labrys monachus</name>
    <dbReference type="NCBI Taxonomy" id="217067"/>
    <lineage>
        <taxon>Bacteria</taxon>
        <taxon>Pseudomonadati</taxon>
        <taxon>Pseudomonadota</taxon>
        <taxon>Alphaproteobacteria</taxon>
        <taxon>Hyphomicrobiales</taxon>
        <taxon>Xanthobacteraceae</taxon>
        <taxon>Labrys</taxon>
    </lineage>
</organism>
<sequence>MLSRRMLLGLAAAAFTAVAQGPAHAQDWKASYPELTLAVIPAENASTTVDRYQPLADYLAKQVGVPVKLNVASDYAAVIEAQRAGFAQIAYYGPASYARAVITGVATEPVAVARHSNGLTGYYSVLYVKAESPYKSIADLKGKKLALVDPNSTSGNNAPRFYLHQQGYEVDSFFGSTVYAGSHDNAVLALAQGTADAAVNAWNSEDDSNLTRMLSRNILKNDDGSVMKKSDFRILFKSGFLPEGPYAVLSSLPGDLKQKITAALTQMSKNDKVDFDKLSDGKDLELAPITAKDYQGIIDMVKFNDAQRRTQ</sequence>
<dbReference type="RefSeq" id="WP_307432162.1">
    <property type="nucleotide sequence ID" value="NZ_JAUSVK010000001.1"/>
</dbReference>
<evidence type="ECO:0000256" key="1">
    <source>
        <dbReference type="ARBA" id="ARBA00007162"/>
    </source>
</evidence>
<feature type="chain" id="PRO_5046234858" evidence="3">
    <location>
        <begin position="26"/>
        <end position="311"/>
    </location>
</feature>
<dbReference type="CDD" id="cd01071">
    <property type="entry name" value="PBP2_PhnD_like"/>
    <property type="match status" value="1"/>
</dbReference>
<dbReference type="Gene3D" id="3.40.190.10">
    <property type="entry name" value="Periplasmic binding protein-like II"/>
    <property type="match status" value="2"/>
</dbReference>
<comment type="similarity">
    <text evidence="1">Belongs to the phosphate/phosphite/phosphonate binding protein family.</text>
</comment>
<dbReference type="PANTHER" id="PTHR35841:SF1">
    <property type="entry name" value="PHOSPHONATES-BINDING PERIPLASMIC PROTEIN"/>
    <property type="match status" value="1"/>
</dbReference>
<dbReference type="InterPro" id="IPR017797">
    <property type="entry name" value="Phosphnate-bd"/>
</dbReference>
<evidence type="ECO:0000313" key="4">
    <source>
        <dbReference type="EMBL" id="MDQ0394666.1"/>
    </source>
</evidence>
<feature type="signal peptide" evidence="3">
    <location>
        <begin position="1"/>
        <end position="25"/>
    </location>
</feature>
<dbReference type="EMBL" id="JAUSVK010000001">
    <property type="protein sequence ID" value="MDQ0394666.1"/>
    <property type="molecule type" value="Genomic_DNA"/>
</dbReference>
<protein>
    <submittedName>
        <fullName evidence="4">Phosphonate transport system substrate-binding protein</fullName>
    </submittedName>
</protein>
<dbReference type="PROSITE" id="PS51318">
    <property type="entry name" value="TAT"/>
    <property type="match status" value="1"/>
</dbReference>
<dbReference type="Proteomes" id="UP001237448">
    <property type="component" value="Unassembled WGS sequence"/>
</dbReference>
<name>A0ABU0FJK3_9HYPH</name>
<reference evidence="4 5" key="1">
    <citation type="submission" date="2023-07" db="EMBL/GenBank/DDBJ databases">
        <title>Genomic Encyclopedia of Type Strains, Phase IV (KMG-IV): sequencing the most valuable type-strain genomes for metagenomic binning, comparative biology and taxonomic classification.</title>
        <authorList>
            <person name="Goeker M."/>
        </authorList>
    </citation>
    <scope>NUCLEOTIDE SEQUENCE [LARGE SCALE GENOMIC DNA]</scope>
    <source>
        <strain evidence="4 5">DSM 5896</strain>
    </source>
</reference>
<keyword evidence="5" id="KW-1185">Reference proteome</keyword>
<dbReference type="PANTHER" id="PTHR35841">
    <property type="entry name" value="PHOSPHONATES-BINDING PERIPLASMIC PROTEIN"/>
    <property type="match status" value="1"/>
</dbReference>
<keyword evidence="2 3" id="KW-0732">Signal</keyword>
<dbReference type="InterPro" id="IPR006311">
    <property type="entry name" value="TAT_signal"/>
</dbReference>
<evidence type="ECO:0000313" key="5">
    <source>
        <dbReference type="Proteomes" id="UP001237448"/>
    </source>
</evidence>
<dbReference type="NCBIfam" id="TIGR01098">
    <property type="entry name" value="3A0109s03R"/>
    <property type="match status" value="1"/>
</dbReference>
<gene>
    <name evidence="4" type="ORF">J3R73_004458</name>
</gene>
<evidence type="ECO:0000256" key="3">
    <source>
        <dbReference type="SAM" id="SignalP"/>
    </source>
</evidence>
<dbReference type="NCBIfam" id="TIGR03431">
    <property type="entry name" value="PhnD"/>
    <property type="match status" value="1"/>
</dbReference>
<dbReference type="Pfam" id="PF12974">
    <property type="entry name" value="Phosphonate-bd"/>
    <property type="match status" value="1"/>
</dbReference>
<proteinExistence type="inferred from homology"/>